<dbReference type="EMBL" id="JACVVK020000209">
    <property type="protein sequence ID" value="KAK7484497.1"/>
    <property type="molecule type" value="Genomic_DNA"/>
</dbReference>
<evidence type="ECO:0000313" key="14">
    <source>
        <dbReference type="EMBL" id="KAK7484497.1"/>
    </source>
</evidence>
<evidence type="ECO:0000256" key="6">
    <source>
        <dbReference type="ARBA" id="ARBA00022842"/>
    </source>
</evidence>
<dbReference type="InterPro" id="IPR015797">
    <property type="entry name" value="NUDIX_hydrolase-like_dom_sf"/>
</dbReference>
<evidence type="ECO:0000256" key="9">
    <source>
        <dbReference type="ARBA" id="ARBA00093205"/>
    </source>
</evidence>
<dbReference type="GO" id="GO:0046872">
    <property type="term" value="F:metal ion binding"/>
    <property type="evidence" value="ECO:0007669"/>
    <property type="project" value="UniProtKB-KW"/>
</dbReference>
<dbReference type="PANTHER" id="PTHR42904">
    <property type="entry name" value="NUDIX HYDROLASE, NUDC SUBFAMILY"/>
    <property type="match status" value="1"/>
</dbReference>
<keyword evidence="5" id="KW-0378">Hydrolase</keyword>
<sequence>MSCGRILAFLQWEGKDQVPRAAHFTECVVDCFQSDAGSSDRAAVCTRLENNRLIITDNVTENAHRLYMKHPSFCPVKHLDETLVSRLSEVTLSRGVDTGVAVILESSDGKILLTKRAAHLRAFPNVWVPPGGHLELDETLTQAGLRELHEETGLHVQENECHEGLLHPLALWESVYPPKVSLGPPARHHIVLYLLAKLKAPHTASAMSSRLKFDPNEVAAAVWIDRKMATAIVQQCEELEQDAEVDPSLPSTIRYMIMQAHVLNEKQEQVEASISLTPFFQRSGETEDCERVSTGTKYALQQYLQRTT</sequence>
<dbReference type="Gene3D" id="3.90.79.10">
    <property type="entry name" value="Nucleoside Triphosphate Pyrophosphohydrolase"/>
    <property type="match status" value="1"/>
</dbReference>
<dbReference type="PROSITE" id="PS51462">
    <property type="entry name" value="NUDIX"/>
    <property type="match status" value="1"/>
</dbReference>
<evidence type="ECO:0000256" key="8">
    <source>
        <dbReference type="ARBA" id="ARBA00026102"/>
    </source>
</evidence>
<dbReference type="PANTHER" id="PTHR42904:SF1">
    <property type="entry name" value="NUCLEOSIDE DIPHOSPHATE-LINKED MOIETY X MOTIF 17"/>
    <property type="match status" value="1"/>
</dbReference>
<evidence type="ECO:0000313" key="15">
    <source>
        <dbReference type="Proteomes" id="UP001519460"/>
    </source>
</evidence>
<keyword evidence="6" id="KW-0460">Magnesium</keyword>
<evidence type="ECO:0000256" key="11">
    <source>
        <dbReference type="ARBA" id="ARBA00093621"/>
    </source>
</evidence>
<evidence type="ECO:0000256" key="2">
    <source>
        <dbReference type="ARBA" id="ARBA00001946"/>
    </source>
</evidence>
<keyword evidence="15" id="KW-1185">Reference proteome</keyword>
<gene>
    <name evidence="14" type="ORF">BaRGS_00024253</name>
</gene>
<dbReference type="CDD" id="cd04694">
    <property type="entry name" value="NUDIX_Nudt17"/>
    <property type="match status" value="1"/>
</dbReference>
<dbReference type="EC" id="3.6.1.62" evidence="8"/>
<evidence type="ECO:0000256" key="10">
    <source>
        <dbReference type="ARBA" id="ARBA00093415"/>
    </source>
</evidence>
<comment type="catalytic activity">
    <reaction evidence="9">
        <text>a 5'-end (N(7)-methyl 5'-triphosphoguanosine)-ribonucleoside in mRNA + H2O = N(7)-methyl-GDP + a 5'-end phospho-ribonucleoside in mRNA + 2 H(+)</text>
        <dbReference type="Rhea" id="RHEA:67484"/>
        <dbReference type="Rhea" id="RHEA-COMP:15692"/>
        <dbReference type="Rhea" id="RHEA-COMP:17167"/>
        <dbReference type="ChEBI" id="CHEBI:15377"/>
        <dbReference type="ChEBI" id="CHEBI:15378"/>
        <dbReference type="ChEBI" id="CHEBI:63714"/>
        <dbReference type="ChEBI" id="CHEBI:138282"/>
        <dbReference type="ChEBI" id="CHEBI:156461"/>
        <dbReference type="EC" id="3.6.1.62"/>
    </reaction>
</comment>
<protein>
    <recommendedName>
        <fullName evidence="11">m7GpppN-mRNA hydrolase NUDT17</fullName>
        <ecNumber evidence="8">3.6.1.62</ecNumber>
    </recommendedName>
    <alternativeName>
        <fullName evidence="12">Nucleoside diphosphate-linked moiety X motif 17</fullName>
    </alternativeName>
</protein>
<name>A0ABD0KBR8_9CAEN</name>
<comment type="function">
    <text evidence="10">Acts as a decapping enzyme capable of hydrolyzing monomethylated capped RNAs (in vitro). Hydrolyzes monomethylated capped RNA after alpha and beta phosphates to form N(7)-methyl-GDP. Shows low activity towards unmethylated capped RNA.</text>
</comment>
<proteinExistence type="inferred from homology"/>
<evidence type="ECO:0000256" key="3">
    <source>
        <dbReference type="ARBA" id="ARBA00005582"/>
    </source>
</evidence>
<dbReference type="Proteomes" id="UP001519460">
    <property type="component" value="Unassembled WGS sequence"/>
</dbReference>
<reference evidence="14 15" key="1">
    <citation type="journal article" date="2023" name="Sci. Data">
        <title>Genome assembly of the Korean intertidal mud-creeper Batillaria attramentaria.</title>
        <authorList>
            <person name="Patra A.K."/>
            <person name="Ho P.T."/>
            <person name="Jun S."/>
            <person name="Lee S.J."/>
            <person name="Kim Y."/>
            <person name="Won Y.J."/>
        </authorList>
    </citation>
    <scope>NUCLEOTIDE SEQUENCE [LARGE SCALE GENOMIC DNA]</scope>
    <source>
        <strain evidence="14">Wonlab-2016</strain>
    </source>
</reference>
<evidence type="ECO:0000256" key="5">
    <source>
        <dbReference type="ARBA" id="ARBA00022801"/>
    </source>
</evidence>
<dbReference type="SUPFAM" id="SSF55811">
    <property type="entry name" value="Nudix"/>
    <property type="match status" value="1"/>
</dbReference>
<feature type="domain" description="Nudix hydrolase" evidence="13">
    <location>
        <begin position="93"/>
        <end position="246"/>
    </location>
</feature>
<evidence type="ECO:0000256" key="1">
    <source>
        <dbReference type="ARBA" id="ARBA00001936"/>
    </source>
</evidence>
<evidence type="ECO:0000259" key="13">
    <source>
        <dbReference type="PROSITE" id="PS51462"/>
    </source>
</evidence>
<accession>A0ABD0KBR8</accession>
<dbReference type="GO" id="GO:0140933">
    <property type="term" value="F:5'-(N(7)-methylguanosine 5'-triphospho)-[mRNA] hydrolase activity"/>
    <property type="evidence" value="ECO:0007669"/>
    <property type="project" value="UniProtKB-EC"/>
</dbReference>
<evidence type="ECO:0000256" key="7">
    <source>
        <dbReference type="ARBA" id="ARBA00023211"/>
    </source>
</evidence>
<keyword evidence="7" id="KW-0464">Manganese</keyword>
<comment type="caution">
    <text evidence="14">The sequence shown here is derived from an EMBL/GenBank/DDBJ whole genome shotgun (WGS) entry which is preliminary data.</text>
</comment>
<comment type="cofactor">
    <cofactor evidence="1">
        <name>Mn(2+)</name>
        <dbReference type="ChEBI" id="CHEBI:29035"/>
    </cofactor>
</comment>
<dbReference type="InterPro" id="IPR000086">
    <property type="entry name" value="NUDIX_hydrolase_dom"/>
</dbReference>
<dbReference type="AlphaFoldDB" id="A0ABD0KBR8"/>
<evidence type="ECO:0000256" key="4">
    <source>
        <dbReference type="ARBA" id="ARBA00022723"/>
    </source>
</evidence>
<dbReference type="Pfam" id="PF00293">
    <property type="entry name" value="NUDIX"/>
    <property type="match status" value="1"/>
</dbReference>
<dbReference type="InterPro" id="IPR033716">
    <property type="entry name" value="Nudt17_dom"/>
</dbReference>
<keyword evidence="4" id="KW-0479">Metal-binding</keyword>
<evidence type="ECO:0000256" key="12">
    <source>
        <dbReference type="ARBA" id="ARBA00093663"/>
    </source>
</evidence>
<comment type="cofactor">
    <cofactor evidence="2">
        <name>Mg(2+)</name>
        <dbReference type="ChEBI" id="CHEBI:18420"/>
    </cofactor>
</comment>
<comment type="similarity">
    <text evidence="3">Belongs to the Nudix hydrolase family.</text>
</comment>
<organism evidence="14 15">
    <name type="scientific">Batillaria attramentaria</name>
    <dbReference type="NCBI Taxonomy" id="370345"/>
    <lineage>
        <taxon>Eukaryota</taxon>
        <taxon>Metazoa</taxon>
        <taxon>Spiralia</taxon>
        <taxon>Lophotrochozoa</taxon>
        <taxon>Mollusca</taxon>
        <taxon>Gastropoda</taxon>
        <taxon>Caenogastropoda</taxon>
        <taxon>Sorbeoconcha</taxon>
        <taxon>Cerithioidea</taxon>
        <taxon>Batillariidae</taxon>
        <taxon>Batillaria</taxon>
    </lineage>
</organism>
<dbReference type="InterPro" id="IPR050241">
    <property type="entry name" value="NAD-cap_RNA_hydrolase_NudC"/>
</dbReference>